<feature type="domain" description="SWIM-type" evidence="2">
    <location>
        <begin position="46"/>
        <end position="85"/>
    </location>
</feature>
<comment type="caution">
    <text evidence="3">The sequence shown here is derived from an EMBL/GenBank/DDBJ whole genome shotgun (WGS) entry which is preliminary data.</text>
</comment>
<dbReference type="Pfam" id="PF04434">
    <property type="entry name" value="SWIM"/>
    <property type="match status" value="1"/>
</dbReference>
<dbReference type="Proteomes" id="UP000810292">
    <property type="component" value="Unassembled WGS sequence"/>
</dbReference>
<dbReference type="EMBL" id="JADIMF010000126">
    <property type="protein sequence ID" value="MBO8469656.1"/>
    <property type="molecule type" value="Genomic_DNA"/>
</dbReference>
<evidence type="ECO:0000313" key="4">
    <source>
        <dbReference type="Proteomes" id="UP000810292"/>
    </source>
</evidence>
<evidence type="ECO:0000313" key="3">
    <source>
        <dbReference type="EMBL" id="MBO8469656.1"/>
    </source>
</evidence>
<sequence length="553" mass="63609">MKNDWRGLFAPWILERGKLYFESGAVLSINKTEDGYKAVVEGSEDYNVSIDVDECGEFIDADCDCPYSEAGNYCKHEAAVLYAIENEFDDYEMSSGKESIEQPLESLDSVISSMSEEDLRAFVSEAATAWKPVRDYLYSLYSDALPEGYSDEIMAEARVCISEIKEGISNDEYYDDWNDYSGYDVVSSLRKLQSIADEKLLPLVSGKKLFRTSFSLALNILCQIPFAVLNDYGYGLEDLMDSYSHILAESYVFAADKDKNAMEAEALEIYRNKKLSSSFVSILRAFLIDIVKNMEVAEMELKAALERLVQDPESSENAEIAFSSMKVLGKFDDEIAAFYDKFQYSWAVVDKYADVLISEGKTEKAISVIQAYRNEYHEYEIRISEKLLGIYREQKAFNKLSDELVYRIFTVGHFTLEHIHELKNHASESEWHELYERIVESGYASTRLLFEEEDYNRLMAYCEKVERIERDYVVKLSEIYPDRVIAILDKNLSTDEKFMNSRNAYKSYAAFLKSVGKFNGGEELQQKHLQDVIRRFPNRPALKDELRKAGFCI</sequence>
<organism evidence="3 4">
    <name type="scientific">Candidatus Ornithospirochaeta stercoravium</name>
    <dbReference type="NCBI Taxonomy" id="2840897"/>
    <lineage>
        <taxon>Bacteria</taxon>
        <taxon>Pseudomonadati</taxon>
        <taxon>Spirochaetota</taxon>
        <taxon>Spirochaetia</taxon>
        <taxon>Spirochaetales</taxon>
        <taxon>Spirochaetaceae</taxon>
        <taxon>Spirochaetaceae incertae sedis</taxon>
        <taxon>Candidatus Ornithospirochaeta</taxon>
    </lineage>
</organism>
<gene>
    <name evidence="3" type="ORF">IAA72_07720</name>
</gene>
<evidence type="ECO:0000259" key="2">
    <source>
        <dbReference type="PROSITE" id="PS50966"/>
    </source>
</evidence>
<reference evidence="3" key="2">
    <citation type="journal article" date="2021" name="PeerJ">
        <title>Extensive microbial diversity within the chicken gut microbiome revealed by metagenomics and culture.</title>
        <authorList>
            <person name="Gilroy R."/>
            <person name="Ravi A."/>
            <person name="Getino M."/>
            <person name="Pursley I."/>
            <person name="Horton D.L."/>
            <person name="Alikhan N.F."/>
            <person name="Baker D."/>
            <person name="Gharbi K."/>
            <person name="Hall N."/>
            <person name="Watson M."/>
            <person name="Adriaenssens E.M."/>
            <person name="Foster-Nyarko E."/>
            <person name="Jarju S."/>
            <person name="Secka A."/>
            <person name="Antonio M."/>
            <person name="Oren A."/>
            <person name="Chaudhuri R.R."/>
            <person name="La Ragione R."/>
            <person name="Hildebrand F."/>
            <person name="Pallen M.J."/>
        </authorList>
    </citation>
    <scope>NUCLEOTIDE SEQUENCE</scope>
    <source>
        <strain evidence="3">14700</strain>
    </source>
</reference>
<dbReference type="InterPro" id="IPR007527">
    <property type="entry name" value="Znf_SWIM"/>
</dbReference>
<dbReference type="PROSITE" id="PS50966">
    <property type="entry name" value="ZF_SWIM"/>
    <property type="match status" value="1"/>
</dbReference>
<dbReference type="AlphaFoldDB" id="A0A9D9ICE9"/>
<protein>
    <submittedName>
        <fullName evidence="3">SWIM zinc finger family protein</fullName>
    </submittedName>
</protein>
<name>A0A9D9ICE9_9SPIO</name>
<accession>A0A9D9ICE9</accession>
<keyword evidence="1" id="KW-0862">Zinc</keyword>
<keyword evidence="1" id="KW-0863">Zinc-finger</keyword>
<keyword evidence="1" id="KW-0479">Metal-binding</keyword>
<dbReference type="GO" id="GO:0008270">
    <property type="term" value="F:zinc ion binding"/>
    <property type="evidence" value="ECO:0007669"/>
    <property type="project" value="UniProtKB-KW"/>
</dbReference>
<reference evidence="3" key="1">
    <citation type="submission" date="2020-10" db="EMBL/GenBank/DDBJ databases">
        <authorList>
            <person name="Gilroy R."/>
        </authorList>
    </citation>
    <scope>NUCLEOTIDE SEQUENCE</scope>
    <source>
        <strain evidence="3">14700</strain>
    </source>
</reference>
<proteinExistence type="predicted"/>
<evidence type="ECO:0000256" key="1">
    <source>
        <dbReference type="PROSITE-ProRule" id="PRU00325"/>
    </source>
</evidence>